<dbReference type="STRING" id="1611254.A0A2G5SZJ7"/>
<evidence type="ECO:0000259" key="2">
    <source>
        <dbReference type="PROSITE" id="PS51670"/>
    </source>
</evidence>
<comment type="caution">
    <text evidence="1">Lacks conserved residue(s) required for the propagation of feature annotation.</text>
</comment>
<evidence type="ECO:0000313" key="3">
    <source>
        <dbReference type="EMBL" id="PIC20392.1"/>
    </source>
</evidence>
<dbReference type="Proteomes" id="UP000230233">
    <property type="component" value="Chromosome X"/>
</dbReference>
<dbReference type="Pfam" id="PF01549">
    <property type="entry name" value="ShK"/>
    <property type="match status" value="5"/>
</dbReference>
<dbReference type="SMART" id="SM00254">
    <property type="entry name" value="ShKT"/>
    <property type="match status" value="4"/>
</dbReference>
<dbReference type="AlphaFoldDB" id="A0A2G5SZJ7"/>
<evidence type="ECO:0000313" key="4">
    <source>
        <dbReference type="Proteomes" id="UP000230233"/>
    </source>
</evidence>
<dbReference type="PANTHER" id="PTHR21724">
    <property type="entry name" value="SHKT DOMAIN-CONTAINING PROTEIN"/>
    <property type="match status" value="1"/>
</dbReference>
<dbReference type="OrthoDB" id="5867083at2759"/>
<reference evidence="4" key="1">
    <citation type="submission" date="2017-10" db="EMBL/GenBank/DDBJ databases">
        <title>Rapid genome shrinkage in a self-fertile nematode reveals novel sperm competition proteins.</title>
        <authorList>
            <person name="Yin D."/>
            <person name="Schwarz E.M."/>
            <person name="Thomas C.G."/>
            <person name="Felde R.L."/>
            <person name="Korf I.F."/>
            <person name="Cutter A.D."/>
            <person name="Schartner C.M."/>
            <person name="Ralston E.J."/>
            <person name="Meyer B.J."/>
            <person name="Haag E.S."/>
        </authorList>
    </citation>
    <scope>NUCLEOTIDE SEQUENCE [LARGE SCALE GENOMIC DNA]</scope>
    <source>
        <strain evidence="4">JU1422</strain>
    </source>
</reference>
<evidence type="ECO:0000256" key="1">
    <source>
        <dbReference type="PROSITE-ProRule" id="PRU01005"/>
    </source>
</evidence>
<organism evidence="3 4">
    <name type="scientific">Caenorhabditis nigoni</name>
    <dbReference type="NCBI Taxonomy" id="1611254"/>
    <lineage>
        <taxon>Eukaryota</taxon>
        <taxon>Metazoa</taxon>
        <taxon>Ecdysozoa</taxon>
        <taxon>Nematoda</taxon>
        <taxon>Chromadorea</taxon>
        <taxon>Rhabditida</taxon>
        <taxon>Rhabditina</taxon>
        <taxon>Rhabditomorpha</taxon>
        <taxon>Rhabditoidea</taxon>
        <taxon>Rhabditidae</taxon>
        <taxon>Peloderinae</taxon>
        <taxon>Caenorhabditis</taxon>
    </lineage>
</organism>
<comment type="caution">
    <text evidence="3">The sequence shown here is derived from an EMBL/GenBank/DDBJ whole genome shotgun (WGS) entry which is preliminary data.</text>
</comment>
<accession>A0A2G5SZJ7</accession>
<keyword evidence="4" id="KW-1185">Reference proteome</keyword>
<sequence>MFNEACVYATNAINCDNIYSDDACTMIYGSSVMVGTTTERPLLCFMLNGERSEEMKRISISTCPKTCGYCCQTEPFDCNNSPFPRINCALVTSRMCRDPQWREVLIEDCPNVCGFCLEGGCYDKAVDCTTDISICMNVGMQDFVKNYGMDRLVDMSMFLLPFLHTFSWLDNIITVDDKWEYCRKTCGFCRPTATTTPDPEFRGTNPNCVDYNTNCASWSYRGYCTSPFYSYETKFANCAATCSLC</sequence>
<dbReference type="PANTHER" id="PTHR21724:SF111">
    <property type="entry name" value="SHKT DOMAIN-CONTAINING PROTEIN"/>
    <property type="match status" value="1"/>
</dbReference>
<dbReference type="InterPro" id="IPR003582">
    <property type="entry name" value="ShKT_dom"/>
</dbReference>
<feature type="domain" description="ShKT" evidence="2">
    <location>
        <begin position="208"/>
        <end position="245"/>
    </location>
</feature>
<dbReference type="Gene3D" id="1.10.10.1940">
    <property type="match status" value="2"/>
</dbReference>
<name>A0A2G5SZJ7_9PELO</name>
<dbReference type="PROSITE" id="PS51670">
    <property type="entry name" value="SHKT"/>
    <property type="match status" value="1"/>
</dbReference>
<protein>
    <recommendedName>
        <fullName evidence="2">ShKT domain-containing protein</fullName>
    </recommendedName>
</protein>
<gene>
    <name evidence="3" type="primary">Cni-K03A11.6</name>
    <name evidence="3" type="synonym">Cnig_chr_X.g25612</name>
    <name evidence="3" type="ORF">B9Z55_025612</name>
</gene>
<proteinExistence type="predicted"/>
<dbReference type="EMBL" id="PDUG01000006">
    <property type="protein sequence ID" value="PIC20392.1"/>
    <property type="molecule type" value="Genomic_DNA"/>
</dbReference>